<evidence type="ECO:0000259" key="10">
    <source>
        <dbReference type="Pfam" id="PF09179"/>
    </source>
</evidence>
<dbReference type="InParanoid" id="A0A2V0P2B9"/>
<evidence type="ECO:0000256" key="7">
    <source>
        <dbReference type="ARBA" id="ARBA00048539"/>
    </source>
</evidence>
<evidence type="ECO:0000256" key="8">
    <source>
        <dbReference type="SAM" id="MobiDB-lite"/>
    </source>
</evidence>
<dbReference type="GO" id="GO:0005737">
    <property type="term" value="C:cytoplasm"/>
    <property type="evidence" value="ECO:0007669"/>
    <property type="project" value="InterPro"/>
</dbReference>
<keyword evidence="12" id="KW-1185">Reference proteome</keyword>
<dbReference type="PANTHER" id="PTHR43033">
    <property type="entry name" value="TRNA(ILE)-LYSIDINE SYNTHASE-RELATED"/>
    <property type="match status" value="1"/>
</dbReference>
<dbReference type="GO" id="GO:0032267">
    <property type="term" value="F:tRNA(Ile)-lysidine synthase activity"/>
    <property type="evidence" value="ECO:0007669"/>
    <property type="project" value="UniProtKB-EC"/>
</dbReference>
<dbReference type="NCBIfam" id="TIGR02432">
    <property type="entry name" value="lysidine_TilS_N"/>
    <property type="match status" value="1"/>
</dbReference>
<comment type="catalytic activity">
    <reaction evidence="7">
        <text>cytidine(34) in tRNA(Ile2) + L-lysine + ATP = lysidine(34) in tRNA(Ile2) + AMP + diphosphate + H(+)</text>
        <dbReference type="Rhea" id="RHEA:43744"/>
        <dbReference type="Rhea" id="RHEA-COMP:10625"/>
        <dbReference type="Rhea" id="RHEA-COMP:10670"/>
        <dbReference type="ChEBI" id="CHEBI:15378"/>
        <dbReference type="ChEBI" id="CHEBI:30616"/>
        <dbReference type="ChEBI" id="CHEBI:32551"/>
        <dbReference type="ChEBI" id="CHEBI:33019"/>
        <dbReference type="ChEBI" id="CHEBI:82748"/>
        <dbReference type="ChEBI" id="CHEBI:83665"/>
        <dbReference type="ChEBI" id="CHEBI:456215"/>
        <dbReference type="EC" id="6.3.4.19"/>
    </reaction>
</comment>
<evidence type="ECO:0000256" key="1">
    <source>
        <dbReference type="ARBA" id="ARBA00013267"/>
    </source>
</evidence>
<dbReference type="Gene3D" id="3.40.50.620">
    <property type="entry name" value="HUPs"/>
    <property type="match status" value="1"/>
</dbReference>
<evidence type="ECO:0000256" key="4">
    <source>
        <dbReference type="ARBA" id="ARBA00022694"/>
    </source>
</evidence>
<evidence type="ECO:0000313" key="11">
    <source>
        <dbReference type="EMBL" id="GBF91990.1"/>
    </source>
</evidence>
<protein>
    <recommendedName>
        <fullName evidence="1">tRNA(Ile)-lysidine synthetase</fullName>
        <ecNumber evidence="1">6.3.4.19</ecNumber>
    </recommendedName>
</protein>
<evidence type="ECO:0000259" key="9">
    <source>
        <dbReference type="Pfam" id="PF01171"/>
    </source>
</evidence>
<dbReference type="SUPFAM" id="SSF82829">
    <property type="entry name" value="MesJ substrate recognition domain-like"/>
    <property type="match status" value="1"/>
</dbReference>
<comment type="caution">
    <text evidence="11">The sequence shown here is derived from an EMBL/GenBank/DDBJ whole genome shotgun (WGS) entry which is preliminary data.</text>
</comment>
<dbReference type="InterPro" id="IPR012795">
    <property type="entry name" value="tRNA_Ile_lys_synt_N"/>
</dbReference>
<dbReference type="EC" id="6.3.4.19" evidence="1"/>
<proteinExistence type="inferred from homology"/>
<dbReference type="Pfam" id="PF01171">
    <property type="entry name" value="ATP_bind_3"/>
    <property type="match status" value="1"/>
</dbReference>
<dbReference type="InterPro" id="IPR012094">
    <property type="entry name" value="tRNA_Ile_lys_synt"/>
</dbReference>
<dbReference type="InterPro" id="IPR011063">
    <property type="entry name" value="TilS/TtcA_N"/>
</dbReference>
<dbReference type="HAMAP" id="MF_01161">
    <property type="entry name" value="tRNA_Ile_lys_synt"/>
    <property type="match status" value="1"/>
</dbReference>
<feature type="region of interest" description="Disordered" evidence="8">
    <location>
        <begin position="361"/>
        <end position="383"/>
    </location>
</feature>
<dbReference type="PANTHER" id="PTHR43033:SF1">
    <property type="entry name" value="TRNA(ILE)-LYSIDINE SYNTHASE-RELATED"/>
    <property type="match status" value="1"/>
</dbReference>
<reference evidence="11 12" key="1">
    <citation type="journal article" date="2018" name="Sci. Rep.">
        <title>Raphidocelis subcapitata (=Pseudokirchneriella subcapitata) provides an insight into genome evolution and environmental adaptations in the Sphaeropleales.</title>
        <authorList>
            <person name="Suzuki S."/>
            <person name="Yamaguchi H."/>
            <person name="Nakajima N."/>
            <person name="Kawachi M."/>
        </authorList>
    </citation>
    <scope>NUCLEOTIDE SEQUENCE [LARGE SCALE GENOMIC DNA]</scope>
    <source>
        <strain evidence="11 12">NIES-35</strain>
    </source>
</reference>
<dbReference type="OrthoDB" id="434144at2759"/>
<dbReference type="GO" id="GO:0005524">
    <property type="term" value="F:ATP binding"/>
    <property type="evidence" value="ECO:0007669"/>
    <property type="project" value="UniProtKB-KW"/>
</dbReference>
<accession>A0A2V0P2B9</accession>
<dbReference type="InterPro" id="IPR015262">
    <property type="entry name" value="tRNA_Ile_lys_synt_subst-bd"/>
</dbReference>
<evidence type="ECO:0000256" key="2">
    <source>
        <dbReference type="ARBA" id="ARBA00022490"/>
    </source>
</evidence>
<keyword evidence="5" id="KW-0547">Nucleotide-binding</keyword>
<name>A0A2V0P2B9_9CHLO</name>
<keyword evidence="3" id="KW-0436">Ligase</keyword>
<dbReference type="Pfam" id="PF09179">
    <property type="entry name" value="TilS"/>
    <property type="match status" value="1"/>
</dbReference>
<dbReference type="SUPFAM" id="SSF52402">
    <property type="entry name" value="Adenine nucleotide alpha hydrolases-like"/>
    <property type="match status" value="1"/>
</dbReference>
<organism evidence="11 12">
    <name type="scientific">Raphidocelis subcapitata</name>
    <dbReference type="NCBI Taxonomy" id="307507"/>
    <lineage>
        <taxon>Eukaryota</taxon>
        <taxon>Viridiplantae</taxon>
        <taxon>Chlorophyta</taxon>
        <taxon>core chlorophytes</taxon>
        <taxon>Chlorophyceae</taxon>
        <taxon>CS clade</taxon>
        <taxon>Sphaeropleales</taxon>
        <taxon>Selenastraceae</taxon>
        <taxon>Raphidocelis</taxon>
    </lineage>
</organism>
<keyword evidence="4" id="KW-0819">tRNA processing</keyword>
<dbReference type="AlphaFoldDB" id="A0A2V0P2B9"/>
<sequence>MADGSSDPTPWSPLHAAVLAAARQRGLLPRGAHVLVAVSGGQDSLCLAQLLLDLAPVLGLRLTVAHCDHRMRPDSAACAAYVRGWAAARGLAYLEAVATAPLRSEAQARDWRYGALASLAAEAGCCRVATGHTASDRAETLLLNAIRGSGADGLSAMVWRRPLAGNRKSSGSSGSSGSRGSSSSSSSGTSSGVELVRPLLSITRQQTGEECLRRGLEPWHDSTNDDPRFARNALRRRALPELEAINPAASEHLASLAEALAADVECLEAAARAALSGARREAVGCGGSTPRQAIDRARLRGEHLALQRRALRAWLREALGSAATFEQVEEARQLLGAPNRSRGSSLRRGVWLEVEGPLLVVRSDSDGGSGSGGSGAVEPAQGP</sequence>
<dbReference type="InterPro" id="IPR014729">
    <property type="entry name" value="Rossmann-like_a/b/a_fold"/>
</dbReference>
<dbReference type="EMBL" id="BDRX01000028">
    <property type="protein sequence ID" value="GBF91990.1"/>
    <property type="molecule type" value="Genomic_DNA"/>
</dbReference>
<dbReference type="CDD" id="cd01992">
    <property type="entry name" value="TilS_N"/>
    <property type="match status" value="1"/>
</dbReference>
<keyword evidence="6" id="KW-0067">ATP-binding</keyword>
<feature type="region of interest" description="Disordered" evidence="8">
    <location>
        <begin position="165"/>
        <end position="193"/>
    </location>
</feature>
<feature type="domain" description="tRNA(Ile)-lysidine/2-thiocytidine synthase N-terminal" evidence="9">
    <location>
        <begin position="33"/>
        <end position="236"/>
    </location>
</feature>
<dbReference type="GO" id="GO:0008033">
    <property type="term" value="P:tRNA processing"/>
    <property type="evidence" value="ECO:0007669"/>
    <property type="project" value="UniProtKB-KW"/>
</dbReference>
<feature type="domain" description="tRNA(Ile)-lysidine synthase substrate-binding" evidence="10">
    <location>
        <begin position="295"/>
        <end position="341"/>
    </location>
</feature>
<evidence type="ECO:0000313" key="12">
    <source>
        <dbReference type="Proteomes" id="UP000247498"/>
    </source>
</evidence>
<gene>
    <name evidence="11" type="ORF">Rsub_04714</name>
</gene>
<evidence type="ECO:0000256" key="5">
    <source>
        <dbReference type="ARBA" id="ARBA00022741"/>
    </source>
</evidence>
<feature type="compositionally biased region" description="Low complexity" evidence="8">
    <location>
        <begin position="169"/>
        <end position="192"/>
    </location>
</feature>
<dbReference type="Proteomes" id="UP000247498">
    <property type="component" value="Unassembled WGS sequence"/>
</dbReference>
<evidence type="ECO:0000256" key="3">
    <source>
        <dbReference type="ARBA" id="ARBA00022598"/>
    </source>
</evidence>
<dbReference type="STRING" id="307507.A0A2V0P2B9"/>
<keyword evidence="2" id="KW-0963">Cytoplasm</keyword>
<evidence type="ECO:0000256" key="6">
    <source>
        <dbReference type="ARBA" id="ARBA00022840"/>
    </source>
</evidence>
<dbReference type="Gene3D" id="1.20.59.20">
    <property type="match status" value="1"/>
</dbReference>